<comment type="caution">
    <text evidence="1">The sequence shown here is derived from an EMBL/GenBank/DDBJ whole genome shotgun (WGS) entry which is preliminary data.</text>
</comment>
<evidence type="ECO:0000313" key="1">
    <source>
        <dbReference type="EMBL" id="RZS30493.1"/>
    </source>
</evidence>
<dbReference type="AlphaFoldDB" id="A0A4Q7KCQ0"/>
<proteinExistence type="predicted"/>
<reference evidence="1 2" key="1">
    <citation type="submission" date="2019-02" db="EMBL/GenBank/DDBJ databases">
        <title>Genomic Encyclopedia of Type Strains, Phase IV (KMG-IV): sequencing the most valuable type-strain genomes for metagenomic binning, comparative biology and taxonomic classification.</title>
        <authorList>
            <person name="Goeker M."/>
        </authorList>
    </citation>
    <scope>NUCLEOTIDE SEQUENCE [LARGE SCALE GENOMIC DNA]</scope>
    <source>
        <strain evidence="1 2">DSM 101727</strain>
    </source>
</reference>
<organism evidence="1 2">
    <name type="scientific">Herbihabitans rhizosphaerae</name>
    <dbReference type="NCBI Taxonomy" id="1872711"/>
    <lineage>
        <taxon>Bacteria</taxon>
        <taxon>Bacillati</taxon>
        <taxon>Actinomycetota</taxon>
        <taxon>Actinomycetes</taxon>
        <taxon>Pseudonocardiales</taxon>
        <taxon>Pseudonocardiaceae</taxon>
        <taxon>Herbihabitans</taxon>
    </lineage>
</organism>
<dbReference type="Proteomes" id="UP000294257">
    <property type="component" value="Unassembled WGS sequence"/>
</dbReference>
<gene>
    <name evidence="1" type="ORF">EV193_11613</name>
</gene>
<dbReference type="EMBL" id="SGWQ01000016">
    <property type="protein sequence ID" value="RZS30493.1"/>
    <property type="molecule type" value="Genomic_DNA"/>
</dbReference>
<sequence>MMCDWVSTLKYISVFLHTSRSSLDMGASRVMSCLPKITRRRRSVRKLNCRPLGSKYLARIASGTASMARVE</sequence>
<keyword evidence="2" id="KW-1185">Reference proteome</keyword>
<name>A0A4Q7KCQ0_9PSEU</name>
<protein>
    <submittedName>
        <fullName evidence="1">Uncharacterized protein</fullName>
    </submittedName>
</protein>
<evidence type="ECO:0000313" key="2">
    <source>
        <dbReference type="Proteomes" id="UP000294257"/>
    </source>
</evidence>
<accession>A0A4Q7KCQ0</accession>